<dbReference type="AlphaFoldDB" id="A0A1C5JK71"/>
<dbReference type="Proteomes" id="UP000198221">
    <property type="component" value="Chromosome I"/>
</dbReference>
<reference evidence="3" key="1">
    <citation type="submission" date="2016-06" db="EMBL/GenBank/DDBJ databases">
        <authorList>
            <person name="Varghese N."/>
            <person name="Submissions Spin"/>
        </authorList>
    </citation>
    <scope>NUCLEOTIDE SEQUENCE [LARGE SCALE GENOMIC DNA]</scope>
    <source>
        <strain evidence="3">DSM 43819</strain>
    </source>
</reference>
<accession>A0A1C5JK71</accession>
<evidence type="ECO:0000313" key="3">
    <source>
        <dbReference type="Proteomes" id="UP000198221"/>
    </source>
</evidence>
<gene>
    <name evidence="2" type="ORF">GA0070613_4839</name>
</gene>
<dbReference type="EMBL" id="LT607754">
    <property type="protein sequence ID" value="SCG70960.1"/>
    <property type="molecule type" value="Genomic_DNA"/>
</dbReference>
<sequence length="73" mass="8087">MLGPPQERGRLYSATEVAIQPGLRAGNVLAMAGRTGEPRLSRPERDERQSQPERRNNRYRVTAARAITSRAAA</sequence>
<feature type="compositionally biased region" description="Basic and acidic residues" evidence="1">
    <location>
        <begin position="36"/>
        <end position="56"/>
    </location>
</feature>
<feature type="region of interest" description="Disordered" evidence="1">
    <location>
        <begin position="33"/>
        <end position="59"/>
    </location>
</feature>
<organism evidence="2 3">
    <name type="scientific">Micromonospora inositola</name>
    <dbReference type="NCBI Taxonomy" id="47865"/>
    <lineage>
        <taxon>Bacteria</taxon>
        <taxon>Bacillati</taxon>
        <taxon>Actinomycetota</taxon>
        <taxon>Actinomycetes</taxon>
        <taxon>Micromonosporales</taxon>
        <taxon>Micromonosporaceae</taxon>
        <taxon>Micromonospora</taxon>
    </lineage>
</organism>
<protein>
    <submittedName>
        <fullName evidence="2">Uncharacterized protein</fullName>
    </submittedName>
</protein>
<proteinExistence type="predicted"/>
<keyword evidence="3" id="KW-1185">Reference proteome</keyword>
<evidence type="ECO:0000313" key="2">
    <source>
        <dbReference type="EMBL" id="SCG70960.1"/>
    </source>
</evidence>
<name>A0A1C5JK71_9ACTN</name>
<evidence type="ECO:0000256" key="1">
    <source>
        <dbReference type="SAM" id="MobiDB-lite"/>
    </source>
</evidence>